<reference evidence="1" key="1">
    <citation type="journal article" date="2021" name="Sci. Rep.">
        <title>Diploid genomic architecture of Nitzschia inconspicua, an elite biomass production diatom.</title>
        <authorList>
            <person name="Oliver A."/>
            <person name="Podell S."/>
            <person name="Pinowska A."/>
            <person name="Traller J.C."/>
            <person name="Smith S.R."/>
            <person name="McClure R."/>
            <person name="Beliaev A."/>
            <person name="Bohutskyi P."/>
            <person name="Hill E.A."/>
            <person name="Rabines A."/>
            <person name="Zheng H."/>
            <person name="Allen L.Z."/>
            <person name="Kuo A."/>
            <person name="Grigoriev I.V."/>
            <person name="Allen A.E."/>
            <person name="Hazlebeck D."/>
            <person name="Allen E.E."/>
        </authorList>
    </citation>
    <scope>NUCLEOTIDE SEQUENCE</scope>
    <source>
        <strain evidence="1">Hildebrandi</strain>
    </source>
</reference>
<dbReference type="AlphaFoldDB" id="A0A9K3L5E6"/>
<evidence type="ECO:0000313" key="1">
    <source>
        <dbReference type="EMBL" id="KAG7356014.1"/>
    </source>
</evidence>
<dbReference type="Proteomes" id="UP000693970">
    <property type="component" value="Unassembled WGS sequence"/>
</dbReference>
<dbReference type="EMBL" id="JAGRRH010000015">
    <property type="protein sequence ID" value="KAG7356014.1"/>
    <property type="molecule type" value="Genomic_DNA"/>
</dbReference>
<evidence type="ECO:0000313" key="2">
    <source>
        <dbReference type="Proteomes" id="UP000693970"/>
    </source>
</evidence>
<protein>
    <submittedName>
        <fullName evidence="1">Uncharacterized protein</fullName>
    </submittedName>
</protein>
<sequence>MSNKENEINKKRPAKRAIGGIKVKFFKSSTTETTTSRTAALSAKTAIGISSTHSQALLTASPSFLETLGTNTMVKILNYSTADDVFCLAKTCPVLNKKIFQDWGGWICEECQGPIFTAKDRRATLPISEQNIFRNNFHLGCESCQQKKCNACVIKTLCVCGETSCSLNHEFTPYTCSGCGKMVGCSCKFKECVCEDKEHFLAVLTGNN</sequence>
<name>A0A9K3L5E6_9STRA</name>
<organism evidence="1 2">
    <name type="scientific">Nitzschia inconspicua</name>
    <dbReference type="NCBI Taxonomy" id="303405"/>
    <lineage>
        <taxon>Eukaryota</taxon>
        <taxon>Sar</taxon>
        <taxon>Stramenopiles</taxon>
        <taxon>Ochrophyta</taxon>
        <taxon>Bacillariophyta</taxon>
        <taxon>Bacillariophyceae</taxon>
        <taxon>Bacillariophycidae</taxon>
        <taxon>Bacillariales</taxon>
        <taxon>Bacillariaceae</taxon>
        <taxon>Nitzschia</taxon>
    </lineage>
</organism>
<comment type="caution">
    <text evidence="1">The sequence shown here is derived from an EMBL/GenBank/DDBJ whole genome shotgun (WGS) entry which is preliminary data.</text>
</comment>
<reference evidence="1" key="2">
    <citation type="submission" date="2021-04" db="EMBL/GenBank/DDBJ databases">
        <authorList>
            <person name="Podell S."/>
        </authorList>
    </citation>
    <scope>NUCLEOTIDE SEQUENCE</scope>
    <source>
        <strain evidence="1">Hildebrandi</strain>
    </source>
</reference>
<proteinExistence type="predicted"/>
<accession>A0A9K3L5E6</accession>
<keyword evidence="2" id="KW-1185">Reference proteome</keyword>
<gene>
    <name evidence="1" type="ORF">IV203_000700</name>
</gene>